<comment type="subcellular location">
    <subcellularLocation>
        <location evidence="1">Cell membrane</location>
        <topology evidence="1">Multi-pass membrane protein</topology>
    </subcellularLocation>
</comment>
<feature type="transmembrane region" description="Helical" evidence="9">
    <location>
        <begin position="117"/>
        <end position="138"/>
    </location>
</feature>
<evidence type="ECO:0000256" key="4">
    <source>
        <dbReference type="ARBA" id="ARBA00022475"/>
    </source>
</evidence>
<accession>A0A2U1ZXD5</accession>
<dbReference type="GO" id="GO:0055085">
    <property type="term" value="P:transmembrane transport"/>
    <property type="evidence" value="ECO:0007669"/>
    <property type="project" value="TreeGrafter"/>
</dbReference>
<comment type="caution">
    <text evidence="10">The sequence shown here is derived from an EMBL/GenBank/DDBJ whole genome shotgun (WGS) entry which is preliminary data.</text>
</comment>
<dbReference type="InterPro" id="IPR002549">
    <property type="entry name" value="AI-2E-like"/>
</dbReference>
<feature type="transmembrane region" description="Helical" evidence="9">
    <location>
        <begin position="268"/>
        <end position="296"/>
    </location>
</feature>
<feature type="transmembrane region" description="Helical" evidence="9">
    <location>
        <begin position="353"/>
        <end position="385"/>
    </location>
</feature>
<dbReference type="Proteomes" id="UP000245166">
    <property type="component" value="Unassembled WGS sequence"/>
</dbReference>
<sequence>MAFNGPSGRRAIAHVPCRRRPGDALTEVLIVTTPARRRPTTADGSRSGVGRLWSDGVGTVGTRAVQWLAILALVAGFGLLVTQLTLVVIPVLIALVLASAISPLVRWLREKGWPSMLATWTSLLGLLALLSAIVWGVVETVARQWSDLVDSAVDGIAALQDQLTGLPFEISDAQIDEIQSTLTGLLSSDGFSSGVMAGVSATANFVTGLVLVIVVLFFFLKDGPRIWEFLLRPFEGESYERGRRVGGKTVQTLGGYVRGTAIVAAVDAVGIGIGLAILGVPLALPLAVLTFLLAFIPLVGATLAGTLAALVALVTDGLGSAIIVIIIVVGVNQLEGNLLQPVIMARSLRLHPLVILVALTAGTVTAGITGAVLAVPIAAAIWGAITVWDGPSTPARFARQKREERVHVGHHGDEKEHDDEDDHETVAVEDVTDAATPTETGEPGTSRRAT</sequence>
<evidence type="ECO:0000256" key="5">
    <source>
        <dbReference type="ARBA" id="ARBA00022692"/>
    </source>
</evidence>
<organism evidence="10 11">
    <name type="scientific">Serinibacter arcticus</name>
    <dbReference type="NCBI Taxonomy" id="1655435"/>
    <lineage>
        <taxon>Bacteria</taxon>
        <taxon>Bacillati</taxon>
        <taxon>Actinomycetota</taxon>
        <taxon>Actinomycetes</taxon>
        <taxon>Micrococcales</taxon>
        <taxon>Beutenbergiaceae</taxon>
        <taxon>Serinibacter</taxon>
    </lineage>
</organism>
<keyword evidence="6 9" id="KW-1133">Transmembrane helix</keyword>
<dbReference type="PANTHER" id="PTHR21716">
    <property type="entry name" value="TRANSMEMBRANE PROTEIN"/>
    <property type="match status" value="1"/>
</dbReference>
<feature type="transmembrane region" description="Helical" evidence="9">
    <location>
        <begin position="195"/>
        <end position="220"/>
    </location>
</feature>
<proteinExistence type="inferred from homology"/>
<keyword evidence="7 9" id="KW-0472">Membrane</keyword>
<feature type="transmembrane region" description="Helical" evidence="9">
    <location>
        <begin position="64"/>
        <end position="81"/>
    </location>
</feature>
<evidence type="ECO:0000256" key="3">
    <source>
        <dbReference type="ARBA" id="ARBA00022448"/>
    </source>
</evidence>
<keyword evidence="11" id="KW-1185">Reference proteome</keyword>
<evidence type="ECO:0000256" key="2">
    <source>
        <dbReference type="ARBA" id="ARBA00009773"/>
    </source>
</evidence>
<feature type="transmembrane region" description="Helical" evidence="9">
    <location>
        <begin position="308"/>
        <end position="332"/>
    </location>
</feature>
<dbReference type="EMBL" id="PYHR01000002">
    <property type="protein sequence ID" value="PWD51631.1"/>
    <property type="molecule type" value="Genomic_DNA"/>
</dbReference>
<feature type="compositionally biased region" description="Basic and acidic residues" evidence="8">
    <location>
        <begin position="401"/>
        <end position="415"/>
    </location>
</feature>
<feature type="region of interest" description="Disordered" evidence="8">
    <location>
        <begin position="401"/>
        <end position="450"/>
    </location>
</feature>
<reference evidence="10 11" key="1">
    <citation type="submission" date="2018-03" db="EMBL/GenBank/DDBJ databases">
        <title>Genome assembly of novel Miniimonas species PCH200.</title>
        <authorList>
            <person name="Thakur V."/>
            <person name="Kumar V."/>
            <person name="Singh D."/>
        </authorList>
    </citation>
    <scope>NUCLEOTIDE SEQUENCE [LARGE SCALE GENOMIC DNA]</scope>
    <source>
        <strain evidence="10 11">PCH200</strain>
    </source>
</reference>
<evidence type="ECO:0000313" key="10">
    <source>
        <dbReference type="EMBL" id="PWD51631.1"/>
    </source>
</evidence>
<evidence type="ECO:0000256" key="7">
    <source>
        <dbReference type="ARBA" id="ARBA00023136"/>
    </source>
</evidence>
<evidence type="ECO:0000256" key="9">
    <source>
        <dbReference type="SAM" id="Phobius"/>
    </source>
</evidence>
<evidence type="ECO:0000256" key="8">
    <source>
        <dbReference type="SAM" id="MobiDB-lite"/>
    </source>
</evidence>
<keyword evidence="5 9" id="KW-0812">Transmembrane</keyword>
<dbReference type="GO" id="GO:0005886">
    <property type="term" value="C:plasma membrane"/>
    <property type="evidence" value="ECO:0007669"/>
    <property type="project" value="UniProtKB-SubCell"/>
</dbReference>
<evidence type="ECO:0000256" key="1">
    <source>
        <dbReference type="ARBA" id="ARBA00004651"/>
    </source>
</evidence>
<keyword evidence="3" id="KW-0813">Transport</keyword>
<dbReference type="PANTHER" id="PTHR21716:SF53">
    <property type="entry name" value="PERMEASE PERM-RELATED"/>
    <property type="match status" value="1"/>
</dbReference>
<evidence type="ECO:0000256" key="6">
    <source>
        <dbReference type="ARBA" id="ARBA00022989"/>
    </source>
</evidence>
<keyword evidence="4" id="KW-1003">Cell membrane</keyword>
<evidence type="ECO:0000313" key="11">
    <source>
        <dbReference type="Proteomes" id="UP000245166"/>
    </source>
</evidence>
<dbReference type="OrthoDB" id="9784366at2"/>
<dbReference type="AlphaFoldDB" id="A0A2U1ZXD5"/>
<name>A0A2U1ZXD5_9MICO</name>
<comment type="similarity">
    <text evidence="2">Belongs to the autoinducer-2 exporter (AI-2E) (TC 2.A.86) family.</text>
</comment>
<dbReference type="Pfam" id="PF01594">
    <property type="entry name" value="AI-2E_transport"/>
    <property type="match status" value="1"/>
</dbReference>
<protein>
    <submittedName>
        <fullName evidence="10">AI-2E family transporter</fullName>
    </submittedName>
</protein>
<gene>
    <name evidence="10" type="ORF">C8046_14245</name>
</gene>